<feature type="transmembrane region" description="Helical" evidence="1">
    <location>
        <begin position="118"/>
        <end position="138"/>
    </location>
</feature>
<proteinExistence type="predicted"/>
<keyword evidence="1" id="KW-0812">Transmembrane</keyword>
<protein>
    <submittedName>
        <fullName evidence="2">Uncharacterized protein</fullName>
    </submittedName>
</protein>
<gene>
    <name evidence="2" type="ORF">H9982_03890</name>
</gene>
<name>A0A9D1VRM7_9BACT</name>
<evidence type="ECO:0000313" key="3">
    <source>
        <dbReference type="Proteomes" id="UP000824246"/>
    </source>
</evidence>
<dbReference type="EMBL" id="DXFB01000106">
    <property type="protein sequence ID" value="HIX45342.1"/>
    <property type="molecule type" value="Genomic_DNA"/>
</dbReference>
<comment type="caution">
    <text evidence="2">The sequence shown here is derived from an EMBL/GenBank/DDBJ whole genome shotgun (WGS) entry which is preliminary data.</text>
</comment>
<dbReference type="Proteomes" id="UP000824246">
    <property type="component" value="Unassembled WGS sequence"/>
</dbReference>
<evidence type="ECO:0000256" key="1">
    <source>
        <dbReference type="SAM" id="Phobius"/>
    </source>
</evidence>
<dbReference type="PROSITE" id="PS51257">
    <property type="entry name" value="PROKAR_LIPOPROTEIN"/>
    <property type="match status" value="1"/>
</dbReference>
<reference evidence="2" key="1">
    <citation type="journal article" date="2021" name="PeerJ">
        <title>Extensive microbial diversity within the chicken gut microbiome revealed by metagenomics and culture.</title>
        <authorList>
            <person name="Gilroy R."/>
            <person name="Ravi A."/>
            <person name="Getino M."/>
            <person name="Pursley I."/>
            <person name="Horton D.L."/>
            <person name="Alikhan N.F."/>
            <person name="Baker D."/>
            <person name="Gharbi K."/>
            <person name="Hall N."/>
            <person name="Watson M."/>
            <person name="Adriaenssens E.M."/>
            <person name="Foster-Nyarko E."/>
            <person name="Jarju S."/>
            <person name="Secka A."/>
            <person name="Antonio M."/>
            <person name="Oren A."/>
            <person name="Chaudhuri R.R."/>
            <person name="La Ragione R."/>
            <person name="Hildebrand F."/>
            <person name="Pallen M.J."/>
        </authorList>
    </citation>
    <scope>NUCLEOTIDE SEQUENCE</scope>
    <source>
        <strain evidence="2">ChiHjej12B11-16260</strain>
    </source>
</reference>
<reference evidence="2" key="2">
    <citation type="submission" date="2021-04" db="EMBL/GenBank/DDBJ databases">
        <authorList>
            <person name="Gilroy R."/>
        </authorList>
    </citation>
    <scope>NUCLEOTIDE SEQUENCE</scope>
    <source>
        <strain evidence="2">ChiHjej12B11-16260</strain>
    </source>
</reference>
<evidence type="ECO:0000313" key="2">
    <source>
        <dbReference type="EMBL" id="HIX45342.1"/>
    </source>
</evidence>
<keyword evidence="1" id="KW-0472">Membrane</keyword>
<accession>A0A9D1VRM7</accession>
<organism evidence="2 3">
    <name type="scientific">Candidatus Barnesiella excrementipullorum</name>
    <dbReference type="NCBI Taxonomy" id="2838479"/>
    <lineage>
        <taxon>Bacteria</taxon>
        <taxon>Pseudomonadati</taxon>
        <taxon>Bacteroidota</taxon>
        <taxon>Bacteroidia</taxon>
        <taxon>Bacteroidales</taxon>
        <taxon>Barnesiellaceae</taxon>
        <taxon>Barnesiella</taxon>
    </lineage>
</organism>
<keyword evidence="1" id="KW-1133">Transmembrane helix</keyword>
<sequence>MRAWAIVFVAVMFLSCTRTVYVPVTERRNVYTTVRDTVIVLTERGDTIERITPDTVSLIACKGAESEARVAGGVLYHRLVLQERHDSVRVEVREQLVIDSVPYPVYVDGASQRPVSVWIWRVVAIAAIVVAGVCLLCGMRR</sequence>
<dbReference type="AlphaFoldDB" id="A0A9D1VRM7"/>